<evidence type="ECO:0000313" key="5">
    <source>
        <dbReference type="Proteomes" id="UP000235703"/>
    </source>
</evidence>
<dbReference type="OrthoDB" id="3693644at2"/>
<dbReference type="Pfam" id="PF02517">
    <property type="entry name" value="Rce1-like"/>
    <property type="match status" value="1"/>
</dbReference>
<comment type="caution">
    <text evidence="4">The sequence shown here is derived from an EMBL/GenBank/DDBJ whole genome shotgun (WGS) entry which is preliminary data.</text>
</comment>
<name>A0A2N6PEB2_9MICO</name>
<feature type="transmembrane region" description="Helical" evidence="2">
    <location>
        <begin position="235"/>
        <end position="253"/>
    </location>
</feature>
<keyword evidence="5" id="KW-1185">Reference proteome</keyword>
<feature type="transmembrane region" description="Helical" evidence="2">
    <location>
        <begin position="260"/>
        <end position="280"/>
    </location>
</feature>
<keyword evidence="2" id="KW-0472">Membrane</keyword>
<feature type="transmembrane region" description="Helical" evidence="2">
    <location>
        <begin position="162"/>
        <end position="181"/>
    </location>
</feature>
<dbReference type="Proteomes" id="UP000235703">
    <property type="component" value="Unassembled WGS sequence"/>
</dbReference>
<feature type="domain" description="CAAX prenyl protease 2/Lysostaphin resistance protein A-like" evidence="3">
    <location>
        <begin position="169"/>
        <end position="272"/>
    </location>
</feature>
<feature type="transmembrane region" description="Helical" evidence="2">
    <location>
        <begin position="131"/>
        <end position="150"/>
    </location>
</feature>
<feature type="transmembrane region" description="Helical" evidence="2">
    <location>
        <begin position="202"/>
        <end position="223"/>
    </location>
</feature>
<feature type="transmembrane region" description="Helical" evidence="2">
    <location>
        <begin position="89"/>
        <end position="110"/>
    </location>
</feature>
<gene>
    <name evidence="4" type="ORF">CJ198_13650</name>
</gene>
<evidence type="ECO:0000256" key="2">
    <source>
        <dbReference type="SAM" id="Phobius"/>
    </source>
</evidence>
<organism evidence="4 5">
    <name type="scientific">Brevibacterium luteolum</name>
    <dbReference type="NCBI Taxonomy" id="199591"/>
    <lineage>
        <taxon>Bacteria</taxon>
        <taxon>Bacillati</taxon>
        <taxon>Actinomycetota</taxon>
        <taxon>Actinomycetes</taxon>
        <taxon>Micrococcales</taxon>
        <taxon>Brevibacteriaceae</taxon>
        <taxon>Brevibacterium</taxon>
    </lineage>
</organism>
<keyword evidence="2" id="KW-1133">Transmembrane helix</keyword>
<evidence type="ECO:0000256" key="1">
    <source>
        <dbReference type="SAM" id="MobiDB-lite"/>
    </source>
</evidence>
<dbReference type="PANTHER" id="PTHR35797:SF1">
    <property type="entry name" value="PROTEASE"/>
    <property type="match status" value="1"/>
</dbReference>
<dbReference type="InterPro" id="IPR003675">
    <property type="entry name" value="Rce1/LyrA-like_dom"/>
</dbReference>
<keyword evidence="2" id="KW-0812">Transmembrane</keyword>
<sequence length="342" mass="35967">MCPATPRARGGGRLISRRCVRRCGIRWTQSAHLHDRIPMMSAWIRSSPLLAFTVLAYAGSWLAWSPWWLARNGVGVLPYELPCAAVTSMNQLGLFAGPFAAALIVTGVRSGRAGVSRLLASLVQLKVRGRWSALALVAVPLAAGIGYVLVSDFSPEADSSGGFLVVVLIGSYLMFLLGGPLQEEPGWRGVALPLLQHRHHPLTAAVLLGLIHCVWHAPLFATAEWDTARAGTGDYLAYLLLILALSVVLSWVFNGSRGSLLLAVLAHNGLNWAILSVGGLTGATATTWPAALGLSVLALIAIAATRGRLTYDPADPADPAGLVSPVGGRADAQLPADRAASS</sequence>
<reference evidence="4 5" key="1">
    <citation type="submission" date="2017-09" db="EMBL/GenBank/DDBJ databases">
        <title>Bacterial strain isolated from the female urinary microbiota.</title>
        <authorList>
            <person name="Thomas-White K."/>
            <person name="Kumar N."/>
            <person name="Forster S."/>
            <person name="Putonti C."/>
            <person name="Lawley T."/>
            <person name="Wolfe A.J."/>
        </authorList>
    </citation>
    <scope>NUCLEOTIDE SEQUENCE [LARGE SCALE GENOMIC DNA]</scope>
    <source>
        <strain evidence="4 5">UMB0680</strain>
    </source>
</reference>
<evidence type="ECO:0000259" key="3">
    <source>
        <dbReference type="Pfam" id="PF02517"/>
    </source>
</evidence>
<proteinExistence type="predicted"/>
<feature type="region of interest" description="Disordered" evidence="1">
    <location>
        <begin position="320"/>
        <end position="342"/>
    </location>
</feature>
<dbReference type="PANTHER" id="PTHR35797">
    <property type="entry name" value="PROTEASE-RELATED"/>
    <property type="match status" value="1"/>
</dbReference>
<accession>A0A2N6PEB2</accession>
<evidence type="ECO:0000313" key="4">
    <source>
        <dbReference type="EMBL" id="PMB97021.1"/>
    </source>
</evidence>
<dbReference type="GO" id="GO:0004175">
    <property type="term" value="F:endopeptidase activity"/>
    <property type="evidence" value="ECO:0007669"/>
    <property type="project" value="UniProtKB-ARBA"/>
</dbReference>
<feature type="transmembrane region" description="Helical" evidence="2">
    <location>
        <begin position="286"/>
        <end position="304"/>
    </location>
</feature>
<dbReference type="AlphaFoldDB" id="A0A2N6PEB2"/>
<feature type="transmembrane region" description="Helical" evidence="2">
    <location>
        <begin position="49"/>
        <end position="69"/>
    </location>
</feature>
<protein>
    <recommendedName>
        <fullName evidence="3">CAAX prenyl protease 2/Lysostaphin resistance protein A-like domain-containing protein</fullName>
    </recommendedName>
</protein>
<dbReference type="GO" id="GO:0080120">
    <property type="term" value="P:CAAX-box protein maturation"/>
    <property type="evidence" value="ECO:0007669"/>
    <property type="project" value="UniProtKB-ARBA"/>
</dbReference>
<dbReference type="EMBL" id="PNFZ01000011">
    <property type="protein sequence ID" value="PMB97021.1"/>
    <property type="molecule type" value="Genomic_DNA"/>
</dbReference>
<dbReference type="InterPro" id="IPR042150">
    <property type="entry name" value="MmRce1-like"/>
</dbReference>